<evidence type="ECO:0000256" key="1">
    <source>
        <dbReference type="SAM" id="Phobius"/>
    </source>
</evidence>
<proteinExistence type="predicted"/>
<evidence type="ECO:0000313" key="2">
    <source>
        <dbReference type="EMBL" id="CVK94818.1"/>
    </source>
</evidence>
<dbReference type="AlphaFoldDB" id="A0A1L7T7T7"/>
<comment type="caution">
    <text evidence="2">The sequence shown here is derived from an EMBL/GenBank/DDBJ whole genome shotgun (WGS) entry which is preliminary data.</text>
</comment>
<feature type="transmembrane region" description="Helical" evidence="1">
    <location>
        <begin position="6"/>
        <end position="23"/>
    </location>
</feature>
<protein>
    <submittedName>
        <fullName evidence="2">Uncharacterized protein</fullName>
    </submittedName>
</protein>
<reference evidence="3" key="1">
    <citation type="journal article" date="2016" name="Genome Biol. Evol.">
        <title>Comparative 'omics' of the Fusarium fujikuroi species complex highlights differences in genetic potential and metabolite synthesis.</title>
        <authorList>
            <person name="Niehaus E.-M."/>
            <person name="Muensterkoetter M."/>
            <person name="Proctor R.H."/>
            <person name="Brown D.W."/>
            <person name="Sharon A."/>
            <person name="Idan Y."/>
            <person name="Oren-Young L."/>
            <person name="Sieber C.M."/>
            <person name="Novak O."/>
            <person name="Pencik A."/>
            <person name="Tarkowska D."/>
            <person name="Hromadova K."/>
            <person name="Freeman S."/>
            <person name="Maymon M."/>
            <person name="Elazar M."/>
            <person name="Youssef S.A."/>
            <person name="El-Shabrawy E.S.M."/>
            <person name="Shalaby A.B.A."/>
            <person name="Houterman P."/>
            <person name="Brock N.L."/>
            <person name="Burkhardt I."/>
            <person name="Tsavkelova E.A."/>
            <person name="Dickschat J.S."/>
            <person name="Galuszka P."/>
            <person name="Gueldener U."/>
            <person name="Tudzynski B."/>
        </authorList>
    </citation>
    <scope>NUCLEOTIDE SEQUENCE [LARGE SCALE GENOMIC DNA]</scope>
    <source>
        <strain evidence="3">MRC7560</strain>
    </source>
</reference>
<dbReference type="InterPro" id="IPR021848">
    <property type="entry name" value="HODM_asu-like"/>
</dbReference>
<keyword evidence="1" id="KW-0812">Transmembrane</keyword>
<keyword evidence="1" id="KW-1133">Transmembrane helix</keyword>
<organism evidence="2 3">
    <name type="scientific">Fusarium mangiferae</name>
    <name type="common">Mango malformation disease fungus</name>
    <dbReference type="NCBI Taxonomy" id="192010"/>
    <lineage>
        <taxon>Eukaryota</taxon>
        <taxon>Fungi</taxon>
        <taxon>Dikarya</taxon>
        <taxon>Ascomycota</taxon>
        <taxon>Pezizomycotina</taxon>
        <taxon>Sordariomycetes</taxon>
        <taxon>Hypocreomycetidae</taxon>
        <taxon>Hypocreales</taxon>
        <taxon>Nectriaceae</taxon>
        <taxon>Fusarium</taxon>
        <taxon>Fusarium fujikuroi species complex</taxon>
    </lineage>
</organism>
<dbReference type="VEuPathDB" id="FungiDB:FMAN_13141"/>
<dbReference type="Proteomes" id="UP000184255">
    <property type="component" value="Unassembled WGS sequence"/>
</dbReference>
<gene>
    <name evidence="2" type="ORF">FMAN_13141</name>
</gene>
<accession>A0A1L7T7T7</accession>
<keyword evidence="1" id="KW-0472">Membrane</keyword>
<dbReference type="EMBL" id="FCQH01000007">
    <property type="protein sequence ID" value="CVK94818.1"/>
    <property type="molecule type" value="Genomic_DNA"/>
</dbReference>
<dbReference type="RefSeq" id="XP_041683023.1">
    <property type="nucleotide sequence ID" value="XM_041832573.1"/>
</dbReference>
<dbReference type="Pfam" id="PF11927">
    <property type="entry name" value="HODM_asu-like"/>
    <property type="match status" value="1"/>
</dbReference>
<name>A0A1L7T7T7_FUSMA</name>
<keyword evidence="3" id="KW-1185">Reference proteome</keyword>
<evidence type="ECO:0000313" key="3">
    <source>
        <dbReference type="Proteomes" id="UP000184255"/>
    </source>
</evidence>
<dbReference type="GeneID" id="65092390"/>
<sequence>MADLYSWYSVLLAALTATLVWWSNKKQHEPKSSLPQESQHHHHQELPSDYNDIEPLEDFDLDKAEPVQTRPWKPKYHLTMGLEKCTFSDIIPIDKTLEERLALRRKIVAEHSDMVIASEPCSEAAVKEFYVWMVRTYLPRRYPSLYRSKGDTLFGPASTKLPLDPPNDVKAILRLLAENIDAELFFLQRQGDSYVARALIDCYPFSFNPAFKLNKTLAEIHGPVPGYKEKLERPMNRYFTSLPKGKAVKRHNWNISIDRDLFAPRENPLTVLPLCLMDWIRTVLDWLGIGVLTMKNTDLDPEEMNVRCERQTLHRLMENDNTLVFSFKTYQYSLRQIRDEGGGPALAEAIRGINRGSVPRVAWYKASVYWERAVVDYLFGESSENSGNL</sequence>